<keyword evidence="3" id="KW-1185">Reference proteome</keyword>
<dbReference type="InterPro" id="IPR029057">
    <property type="entry name" value="PRTase-like"/>
</dbReference>
<evidence type="ECO:0000256" key="1">
    <source>
        <dbReference type="ARBA" id="ARBA00008007"/>
    </source>
</evidence>
<proteinExistence type="inferred from homology"/>
<gene>
    <name evidence="2" type="ORF">QJV33_10975</name>
</gene>
<evidence type="ECO:0000313" key="3">
    <source>
        <dbReference type="Proteomes" id="UP001431775"/>
    </source>
</evidence>
<dbReference type="CDD" id="cd06223">
    <property type="entry name" value="PRTases_typeI"/>
    <property type="match status" value="1"/>
</dbReference>
<organism evidence="2 3">
    <name type="scientific">Commensalibacter nepenthis</name>
    <dbReference type="NCBI Taxonomy" id="3043872"/>
    <lineage>
        <taxon>Bacteria</taxon>
        <taxon>Pseudomonadati</taxon>
        <taxon>Pseudomonadota</taxon>
        <taxon>Alphaproteobacteria</taxon>
        <taxon>Acetobacterales</taxon>
        <taxon>Acetobacteraceae</taxon>
    </lineage>
</organism>
<protein>
    <submittedName>
        <fullName evidence="2">ComF family protein</fullName>
    </submittedName>
</protein>
<dbReference type="InterPro" id="IPR000836">
    <property type="entry name" value="PRTase_dom"/>
</dbReference>
<comment type="caution">
    <text evidence="2">The sequence shown here is derived from an EMBL/GenBank/DDBJ whole genome shotgun (WGS) entry which is preliminary data.</text>
</comment>
<accession>A0ABT6QAI3</accession>
<dbReference type="RefSeq" id="WP_281463442.1">
    <property type="nucleotide sequence ID" value="NZ_JASBAN010000002.1"/>
</dbReference>
<dbReference type="SUPFAM" id="SSF53271">
    <property type="entry name" value="PRTase-like"/>
    <property type="match status" value="1"/>
</dbReference>
<reference evidence="2" key="1">
    <citation type="submission" date="2023-05" db="EMBL/GenBank/DDBJ databases">
        <title>Whole genome sequence of Commensalibacter sp.</title>
        <authorList>
            <person name="Charoenyingcharoen P."/>
            <person name="Yukphan P."/>
        </authorList>
    </citation>
    <scope>NUCLEOTIDE SEQUENCE</scope>
    <source>
        <strain evidence="2">TBRC 10068</strain>
    </source>
</reference>
<dbReference type="PANTHER" id="PTHR47505:SF1">
    <property type="entry name" value="DNA UTILIZATION PROTEIN YHGH"/>
    <property type="match status" value="1"/>
</dbReference>
<name>A0ABT6QAI3_9PROT</name>
<evidence type="ECO:0000313" key="2">
    <source>
        <dbReference type="EMBL" id="MDI2113791.1"/>
    </source>
</evidence>
<dbReference type="Gene3D" id="3.40.50.2020">
    <property type="match status" value="1"/>
</dbReference>
<dbReference type="Proteomes" id="UP001431775">
    <property type="component" value="Unassembled WGS sequence"/>
</dbReference>
<dbReference type="InterPro" id="IPR051910">
    <property type="entry name" value="ComF/GntX_DNA_util-trans"/>
</dbReference>
<dbReference type="EMBL" id="JASBAN010000002">
    <property type="protein sequence ID" value="MDI2113791.1"/>
    <property type="molecule type" value="Genomic_DNA"/>
</dbReference>
<comment type="similarity">
    <text evidence="1">Belongs to the ComF/GntX family.</text>
</comment>
<sequence>MKVNMKSISGNWHSGFVMDKHTLRSIPVGENQWGHMQFEKERSEVGEALFQLKYRDDFTKVASLAECLVENAYPLFDNIGFVLPMPASKPRQRQPVNEIAKKFAELVEKPYFDNILLKEPINISLKDLNTKDEKLEAIGNSFYINEPITNQGCWNALIIDDLYHTGASMEKACVALKKYVKVKNIYVVALTWRM</sequence>
<dbReference type="PANTHER" id="PTHR47505">
    <property type="entry name" value="DNA UTILIZATION PROTEIN YHGH"/>
    <property type="match status" value="1"/>
</dbReference>